<reference evidence="9 10" key="1">
    <citation type="submission" date="2016-11" db="EMBL/GenBank/DDBJ databases">
        <authorList>
            <person name="Jaros S."/>
            <person name="Januszkiewicz K."/>
            <person name="Wedrychowicz H."/>
        </authorList>
    </citation>
    <scope>NUCLEOTIDE SEQUENCE [LARGE SCALE GENOMIC DNA]</scope>
    <source>
        <strain evidence="9 10">DSM 6191</strain>
    </source>
</reference>
<dbReference type="Gene3D" id="1.10.3730.20">
    <property type="match status" value="1"/>
</dbReference>
<feature type="transmembrane region" description="Helical" evidence="7">
    <location>
        <begin position="271"/>
        <end position="289"/>
    </location>
</feature>
<keyword evidence="4 7" id="KW-0812">Transmembrane</keyword>
<dbReference type="InterPro" id="IPR000620">
    <property type="entry name" value="EamA_dom"/>
</dbReference>
<dbReference type="PANTHER" id="PTHR42920">
    <property type="entry name" value="OS03G0707200 PROTEIN-RELATED"/>
    <property type="match status" value="1"/>
</dbReference>
<protein>
    <submittedName>
        <fullName evidence="9">Permease of the drug/metabolite transporter (DMT) superfamily</fullName>
    </submittedName>
</protein>
<feature type="transmembrane region" description="Helical" evidence="7">
    <location>
        <begin position="78"/>
        <end position="98"/>
    </location>
</feature>
<sequence length="298" mass="32176">MNNKRLAANSLLLLVAAIWGFAFVAQRTGANYVGAFSFNGIRFAIGSISLVPLIIFFDKRKKKEKKYDVGFKKSILPGIIVGLILYAGASLQQIGLMYTTAGKASFITGLYVVLVPIIGILLKHKIEKNAWLGVIISVVGLYLLSVNENFSIAYGDLLEIIGAVFWAIHILAIDYFSDKIDALKLSCIQFATCSILSLITSAIFEQTTLSGVSQALVPILYGGILSVGVAYTLQVVAQKNAKPSHAAIILSMESVFGALGGVILLGETMSIRGYIGCMFIFLGIILSQIKFSEDTNFK</sequence>
<evidence type="ECO:0000256" key="6">
    <source>
        <dbReference type="ARBA" id="ARBA00023136"/>
    </source>
</evidence>
<feature type="transmembrane region" description="Helical" evidence="7">
    <location>
        <begin position="216"/>
        <end position="233"/>
    </location>
</feature>
<feature type="transmembrane region" description="Helical" evidence="7">
    <location>
        <begin position="129"/>
        <end position="146"/>
    </location>
</feature>
<feature type="transmembrane region" description="Helical" evidence="7">
    <location>
        <begin position="245"/>
        <end position="265"/>
    </location>
</feature>
<evidence type="ECO:0000256" key="1">
    <source>
        <dbReference type="ARBA" id="ARBA00004651"/>
    </source>
</evidence>
<proteinExistence type="inferred from homology"/>
<comment type="similarity">
    <text evidence="2">Belongs to the EamA transporter family.</text>
</comment>
<dbReference type="InterPro" id="IPR037185">
    <property type="entry name" value="EmrE-like"/>
</dbReference>
<dbReference type="SUPFAM" id="SSF103481">
    <property type="entry name" value="Multidrug resistance efflux transporter EmrE"/>
    <property type="match status" value="2"/>
</dbReference>
<feature type="transmembrane region" description="Helical" evidence="7">
    <location>
        <begin position="104"/>
        <end position="122"/>
    </location>
</feature>
<keyword evidence="6 7" id="KW-0472">Membrane</keyword>
<evidence type="ECO:0000313" key="9">
    <source>
        <dbReference type="EMBL" id="SHH77816.1"/>
    </source>
</evidence>
<dbReference type="Pfam" id="PF00892">
    <property type="entry name" value="EamA"/>
    <property type="match status" value="2"/>
</dbReference>
<evidence type="ECO:0000259" key="8">
    <source>
        <dbReference type="Pfam" id="PF00892"/>
    </source>
</evidence>
<gene>
    <name evidence="9" type="ORF">SAMN02745941_00755</name>
</gene>
<feature type="transmembrane region" description="Helical" evidence="7">
    <location>
        <begin position="185"/>
        <end position="204"/>
    </location>
</feature>
<evidence type="ECO:0000313" key="10">
    <source>
        <dbReference type="Proteomes" id="UP000184241"/>
    </source>
</evidence>
<comment type="subcellular location">
    <subcellularLocation>
        <location evidence="1">Cell membrane</location>
        <topology evidence="1">Multi-pass membrane protein</topology>
    </subcellularLocation>
</comment>
<name>A0A1M5VRC1_9CLOT</name>
<keyword evidence="3" id="KW-1003">Cell membrane</keyword>
<dbReference type="Proteomes" id="UP000184241">
    <property type="component" value="Unassembled WGS sequence"/>
</dbReference>
<feature type="domain" description="EamA" evidence="8">
    <location>
        <begin position="9"/>
        <end position="145"/>
    </location>
</feature>
<evidence type="ECO:0000256" key="7">
    <source>
        <dbReference type="SAM" id="Phobius"/>
    </source>
</evidence>
<evidence type="ECO:0000256" key="2">
    <source>
        <dbReference type="ARBA" id="ARBA00007362"/>
    </source>
</evidence>
<evidence type="ECO:0000256" key="3">
    <source>
        <dbReference type="ARBA" id="ARBA00022475"/>
    </source>
</evidence>
<keyword evidence="5 7" id="KW-1133">Transmembrane helix</keyword>
<dbReference type="RefSeq" id="WP_073016894.1">
    <property type="nucleotide sequence ID" value="NZ_FQXU01000004.1"/>
</dbReference>
<organism evidence="9 10">
    <name type="scientific">Clostridium intestinale DSM 6191</name>
    <dbReference type="NCBI Taxonomy" id="1121320"/>
    <lineage>
        <taxon>Bacteria</taxon>
        <taxon>Bacillati</taxon>
        <taxon>Bacillota</taxon>
        <taxon>Clostridia</taxon>
        <taxon>Eubacteriales</taxon>
        <taxon>Clostridiaceae</taxon>
        <taxon>Clostridium</taxon>
    </lineage>
</organism>
<dbReference type="AlphaFoldDB" id="A0A1M5VRC1"/>
<feature type="domain" description="EamA" evidence="8">
    <location>
        <begin position="154"/>
        <end position="286"/>
    </location>
</feature>
<dbReference type="EMBL" id="FQXU01000004">
    <property type="protein sequence ID" value="SHH77816.1"/>
    <property type="molecule type" value="Genomic_DNA"/>
</dbReference>
<dbReference type="GO" id="GO:0005886">
    <property type="term" value="C:plasma membrane"/>
    <property type="evidence" value="ECO:0007669"/>
    <property type="project" value="UniProtKB-SubCell"/>
</dbReference>
<evidence type="ECO:0000256" key="4">
    <source>
        <dbReference type="ARBA" id="ARBA00022692"/>
    </source>
</evidence>
<dbReference type="PANTHER" id="PTHR42920:SF5">
    <property type="entry name" value="EAMA DOMAIN-CONTAINING PROTEIN"/>
    <property type="match status" value="1"/>
</dbReference>
<accession>A0A1M5VRC1</accession>
<dbReference type="InterPro" id="IPR051258">
    <property type="entry name" value="Diverse_Substrate_Transporter"/>
</dbReference>
<feature type="transmembrane region" description="Helical" evidence="7">
    <location>
        <begin position="40"/>
        <end position="57"/>
    </location>
</feature>
<evidence type="ECO:0000256" key="5">
    <source>
        <dbReference type="ARBA" id="ARBA00022989"/>
    </source>
</evidence>
<feature type="transmembrane region" description="Helical" evidence="7">
    <location>
        <begin position="152"/>
        <end position="173"/>
    </location>
</feature>